<protein>
    <submittedName>
        <fullName evidence="2">Uncharacterized protein</fullName>
    </submittedName>
</protein>
<evidence type="ECO:0000313" key="2">
    <source>
        <dbReference type="EMBL" id="KAF1960762.1"/>
    </source>
</evidence>
<dbReference type="Proteomes" id="UP000800035">
    <property type="component" value="Unassembled WGS sequence"/>
</dbReference>
<reference evidence="2" key="1">
    <citation type="journal article" date="2020" name="Stud. Mycol.">
        <title>101 Dothideomycetes genomes: a test case for predicting lifestyles and emergence of pathogens.</title>
        <authorList>
            <person name="Haridas S."/>
            <person name="Albert R."/>
            <person name="Binder M."/>
            <person name="Bloem J."/>
            <person name="Labutti K."/>
            <person name="Salamov A."/>
            <person name="Andreopoulos B."/>
            <person name="Baker S."/>
            <person name="Barry K."/>
            <person name="Bills G."/>
            <person name="Bluhm B."/>
            <person name="Cannon C."/>
            <person name="Castanera R."/>
            <person name="Culley D."/>
            <person name="Daum C."/>
            <person name="Ezra D."/>
            <person name="Gonzalez J."/>
            <person name="Henrissat B."/>
            <person name="Kuo A."/>
            <person name="Liang C."/>
            <person name="Lipzen A."/>
            <person name="Lutzoni F."/>
            <person name="Magnuson J."/>
            <person name="Mondo S."/>
            <person name="Nolan M."/>
            <person name="Ohm R."/>
            <person name="Pangilinan J."/>
            <person name="Park H.-J."/>
            <person name="Ramirez L."/>
            <person name="Alfaro M."/>
            <person name="Sun H."/>
            <person name="Tritt A."/>
            <person name="Yoshinaga Y."/>
            <person name="Zwiers L.-H."/>
            <person name="Turgeon B."/>
            <person name="Goodwin S."/>
            <person name="Spatafora J."/>
            <person name="Crous P."/>
            <person name="Grigoriev I."/>
        </authorList>
    </citation>
    <scope>NUCLEOTIDE SEQUENCE</scope>
    <source>
        <strain evidence="2">CBS 675.92</strain>
    </source>
</reference>
<accession>A0A6A5UA99</accession>
<proteinExistence type="predicted"/>
<dbReference type="OrthoDB" id="6105938at2759"/>
<dbReference type="EMBL" id="ML976982">
    <property type="protein sequence ID" value="KAF1960762.1"/>
    <property type="molecule type" value="Genomic_DNA"/>
</dbReference>
<gene>
    <name evidence="2" type="ORF">CC80DRAFT_465055</name>
</gene>
<evidence type="ECO:0000256" key="1">
    <source>
        <dbReference type="SAM" id="MobiDB-lite"/>
    </source>
</evidence>
<name>A0A6A5UA99_9PLEO</name>
<dbReference type="PANTHER" id="PTHR38846">
    <property type="entry name" value="C3H1-TYPE DOMAIN-CONTAINING PROTEIN"/>
    <property type="match status" value="1"/>
</dbReference>
<dbReference type="AlphaFoldDB" id="A0A6A5UA99"/>
<sequence>MSTSSASTSSRSASSTSSTHARTPSPPRGYFHGFAGYNPTPRIGFEEQFSRLAINQGWSKKEKKRRRPEAIEEEFNDLQTTDTNKLARWQALCVQVGIEEVPNSITKCKKALGSPKVMVNLTNLIDHMKLGTPLIKFKNFAEFRNYTLKPQNMFPRDRAKKEGFIKALLRHVV</sequence>
<keyword evidence="3" id="KW-1185">Reference proteome</keyword>
<feature type="compositionally biased region" description="Low complexity" evidence="1">
    <location>
        <begin position="1"/>
        <end position="23"/>
    </location>
</feature>
<feature type="region of interest" description="Disordered" evidence="1">
    <location>
        <begin position="1"/>
        <end position="35"/>
    </location>
</feature>
<organism evidence="2 3">
    <name type="scientific">Byssothecium circinans</name>
    <dbReference type="NCBI Taxonomy" id="147558"/>
    <lineage>
        <taxon>Eukaryota</taxon>
        <taxon>Fungi</taxon>
        <taxon>Dikarya</taxon>
        <taxon>Ascomycota</taxon>
        <taxon>Pezizomycotina</taxon>
        <taxon>Dothideomycetes</taxon>
        <taxon>Pleosporomycetidae</taxon>
        <taxon>Pleosporales</taxon>
        <taxon>Massarineae</taxon>
        <taxon>Massarinaceae</taxon>
        <taxon>Byssothecium</taxon>
    </lineage>
</organism>
<evidence type="ECO:0000313" key="3">
    <source>
        <dbReference type="Proteomes" id="UP000800035"/>
    </source>
</evidence>
<dbReference type="PANTHER" id="PTHR38846:SF1">
    <property type="entry name" value="C3H1-TYPE DOMAIN-CONTAINING PROTEIN"/>
    <property type="match status" value="1"/>
</dbReference>